<dbReference type="RefSeq" id="WP_198876677.1">
    <property type="nucleotide sequence ID" value="NZ_JAEKMH010000002.1"/>
</dbReference>
<dbReference type="AlphaFoldDB" id="A0A934J0A5"/>
<comment type="caution">
    <text evidence="1">The sequence shown here is derived from an EMBL/GenBank/DDBJ whole genome shotgun (WGS) entry which is preliminary data.</text>
</comment>
<sequence>MPSFKIIDLRSGIIEPEVHTEARSPEMAAEQALGLKLVRAGNPRNLVCRVYWQEATNTNMVRLYSKSEHPR</sequence>
<gene>
    <name evidence="1" type="ORF">JEQ47_12270</name>
</gene>
<organism evidence="1 2">
    <name type="scientific">Devosia sediminis</name>
    <dbReference type="NCBI Taxonomy" id="2798801"/>
    <lineage>
        <taxon>Bacteria</taxon>
        <taxon>Pseudomonadati</taxon>
        <taxon>Pseudomonadota</taxon>
        <taxon>Alphaproteobacteria</taxon>
        <taxon>Hyphomicrobiales</taxon>
        <taxon>Devosiaceae</taxon>
        <taxon>Devosia</taxon>
    </lineage>
</organism>
<protein>
    <submittedName>
        <fullName evidence="1">Uncharacterized protein</fullName>
    </submittedName>
</protein>
<reference evidence="1" key="1">
    <citation type="submission" date="2020-12" db="EMBL/GenBank/DDBJ databases">
        <title>Devosia sp. MSA67 isolated from Mo River.</title>
        <authorList>
            <person name="Ma F."/>
            <person name="Zi Z."/>
        </authorList>
    </citation>
    <scope>NUCLEOTIDE SEQUENCE</scope>
    <source>
        <strain evidence="1">MSA67</strain>
    </source>
</reference>
<name>A0A934J0A5_9HYPH</name>
<keyword evidence="2" id="KW-1185">Reference proteome</keyword>
<accession>A0A934J0A5</accession>
<evidence type="ECO:0000313" key="2">
    <source>
        <dbReference type="Proteomes" id="UP000602124"/>
    </source>
</evidence>
<dbReference type="Proteomes" id="UP000602124">
    <property type="component" value="Unassembled WGS sequence"/>
</dbReference>
<dbReference type="EMBL" id="JAEKMH010000002">
    <property type="protein sequence ID" value="MBJ3785502.1"/>
    <property type="molecule type" value="Genomic_DNA"/>
</dbReference>
<evidence type="ECO:0000313" key="1">
    <source>
        <dbReference type="EMBL" id="MBJ3785502.1"/>
    </source>
</evidence>
<proteinExistence type="predicted"/>